<dbReference type="OrthoDB" id="10371091at2759"/>
<reference evidence="4" key="2">
    <citation type="submission" date="2020-09" db="EMBL/GenBank/DDBJ databases">
        <authorList>
            <person name="Kikuchi T."/>
        </authorList>
    </citation>
    <scope>NUCLEOTIDE SEQUENCE</scope>
    <source>
        <strain evidence="4">Ka4C1</strain>
    </source>
</reference>
<keyword evidence="6" id="KW-1185">Reference proteome</keyword>
<evidence type="ECO:0000313" key="4">
    <source>
        <dbReference type="EMBL" id="CAD5213936.1"/>
    </source>
</evidence>
<dbReference type="EMBL" id="CAJFDI010000002">
    <property type="protein sequence ID" value="CAD5213936.1"/>
    <property type="molecule type" value="Genomic_DNA"/>
</dbReference>
<reference evidence="7" key="1">
    <citation type="submission" date="2016-11" db="UniProtKB">
        <authorList>
            <consortium name="WormBaseParasite"/>
        </authorList>
    </citation>
    <scope>IDENTIFICATION</scope>
</reference>
<dbReference type="PROSITE" id="PS50015">
    <property type="entry name" value="SAP_B"/>
    <property type="match status" value="1"/>
</dbReference>
<dbReference type="Proteomes" id="UP000659654">
    <property type="component" value="Unassembled WGS sequence"/>
</dbReference>
<dbReference type="AlphaFoldDB" id="A0A1I7SCP8"/>
<dbReference type="EMBL" id="CAJFCV020000002">
    <property type="protein sequence ID" value="CAG9093718.1"/>
    <property type="molecule type" value="Genomic_DNA"/>
</dbReference>
<feature type="chain" id="PRO_5035359993" evidence="2">
    <location>
        <begin position="20"/>
        <end position="137"/>
    </location>
</feature>
<evidence type="ECO:0000256" key="2">
    <source>
        <dbReference type="SAM" id="SignalP"/>
    </source>
</evidence>
<evidence type="ECO:0000313" key="7">
    <source>
        <dbReference type="WBParaSite" id="BXY_1080000.1"/>
    </source>
</evidence>
<protein>
    <submittedName>
        <fullName evidence="4">(pine wood nematode) hypothetical protein</fullName>
    </submittedName>
    <submittedName>
        <fullName evidence="7">Saposin B-type domain-containing protein</fullName>
    </submittedName>
</protein>
<feature type="domain" description="Saposin B-type" evidence="3">
    <location>
        <begin position="48"/>
        <end position="137"/>
    </location>
</feature>
<dbReference type="InterPro" id="IPR008139">
    <property type="entry name" value="SaposinB_dom"/>
</dbReference>
<accession>A0A1I7SCP8</accession>
<gene>
    <name evidence="4" type="ORF">BXYJ_LOCUS3279</name>
</gene>
<proteinExistence type="predicted"/>
<organism evidence="5 7">
    <name type="scientific">Bursaphelenchus xylophilus</name>
    <name type="common">Pinewood nematode worm</name>
    <name type="synonym">Aphelenchoides xylophilus</name>
    <dbReference type="NCBI Taxonomy" id="6326"/>
    <lineage>
        <taxon>Eukaryota</taxon>
        <taxon>Metazoa</taxon>
        <taxon>Ecdysozoa</taxon>
        <taxon>Nematoda</taxon>
        <taxon>Chromadorea</taxon>
        <taxon>Rhabditida</taxon>
        <taxon>Tylenchina</taxon>
        <taxon>Tylenchomorpha</taxon>
        <taxon>Aphelenchoidea</taxon>
        <taxon>Aphelenchoididae</taxon>
        <taxon>Bursaphelenchus</taxon>
    </lineage>
</organism>
<evidence type="ECO:0000313" key="5">
    <source>
        <dbReference type="Proteomes" id="UP000095284"/>
    </source>
</evidence>
<feature type="signal peptide" evidence="2">
    <location>
        <begin position="1"/>
        <end position="19"/>
    </location>
</feature>
<dbReference type="Proteomes" id="UP000582659">
    <property type="component" value="Unassembled WGS sequence"/>
</dbReference>
<dbReference type="SMR" id="A0A1I7SCP8"/>
<keyword evidence="2" id="KW-0732">Signal</keyword>
<keyword evidence="1" id="KW-1015">Disulfide bond</keyword>
<dbReference type="WBParaSite" id="BXY_1080000.1">
    <property type="protein sequence ID" value="BXY_1080000.1"/>
    <property type="gene ID" value="BXY_1080000"/>
</dbReference>
<name>A0A1I7SCP8_BURXY</name>
<evidence type="ECO:0000313" key="6">
    <source>
        <dbReference type="Proteomes" id="UP000659654"/>
    </source>
</evidence>
<dbReference type="Proteomes" id="UP000095284">
    <property type="component" value="Unplaced"/>
</dbReference>
<evidence type="ECO:0000259" key="3">
    <source>
        <dbReference type="PROSITE" id="PS50015"/>
    </source>
</evidence>
<sequence length="137" mass="15336">MTQKLLVTLLIVNLLGSNAFPKLDKLEKMGKLDKLEKLGKLDKLSTPLTYFCGPCKTLLEKFRCKIPTADELADRSLKLLIQEQCAEYTAGIPFALQLCVKAGDAAMRKILDKVKENVNTGRRFHPADDCATMKFCE</sequence>
<evidence type="ECO:0000256" key="1">
    <source>
        <dbReference type="ARBA" id="ARBA00023157"/>
    </source>
</evidence>